<gene>
    <name evidence="6" type="ORF">VCUG_00970</name>
</gene>
<evidence type="ECO:0000256" key="3">
    <source>
        <dbReference type="ARBA" id="ARBA00022781"/>
    </source>
</evidence>
<dbReference type="OMA" id="HPIMASE"/>
<keyword evidence="2" id="KW-0813">Transport</keyword>
<evidence type="ECO:0000256" key="4">
    <source>
        <dbReference type="ARBA" id="ARBA00023065"/>
    </source>
</evidence>
<reference evidence="7" key="1">
    <citation type="submission" date="2011-03" db="EMBL/GenBank/DDBJ databases">
        <title>The genome sequence of Vavraia culicis strain floridensis.</title>
        <authorList>
            <consortium name="The Broad Institute Genome Sequencing Platform"/>
            <person name="Cuomo C."/>
            <person name="Becnel J."/>
            <person name="Sanscrainte N."/>
            <person name="Young S.K."/>
            <person name="Zeng Q."/>
            <person name="Gargeya S."/>
            <person name="Fitzgerald M."/>
            <person name="Haas B."/>
            <person name="Abouelleil A."/>
            <person name="Alvarado L."/>
            <person name="Arachchi H.M."/>
            <person name="Berlin A."/>
            <person name="Chapman S.B."/>
            <person name="Gearin G."/>
            <person name="Goldberg J."/>
            <person name="Griggs A."/>
            <person name="Gujja S."/>
            <person name="Hansen M."/>
            <person name="Heiman D."/>
            <person name="Howarth C."/>
            <person name="Larimer J."/>
            <person name="Lui A."/>
            <person name="MacDonald P.J.P."/>
            <person name="McCowen C."/>
            <person name="Montmayeur A."/>
            <person name="Murphy C."/>
            <person name="Neiman D."/>
            <person name="Pearson M."/>
            <person name="Priest M."/>
            <person name="Roberts A."/>
            <person name="Saif S."/>
            <person name="Shea T."/>
            <person name="Sisk P."/>
            <person name="Stolte C."/>
            <person name="Sykes S."/>
            <person name="Wortman J."/>
            <person name="Nusbaum C."/>
            <person name="Birren B."/>
        </authorList>
    </citation>
    <scope>NUCLEOTIDE SEQUENCE [LARGE SCALE GENOMIC DNA]</scope>
    <source>
        <strain evidence="7">floridensis</strain>
    </source>
</reference>
<keyword evidence="4" id="KW-0406">Ion transport</keyword>
<evidence type="ECO:0000313" key="6">
    <source>
        <dbReference type="EMBL" id="ELA47539.1"/>
    </source>
</evidence>
<dbReference type="InterPro" id="IPR005124">
    <property type="entry name" value="V-ATPase_G"/>
</dbReference>
<comment type="similarity">
    <text evidence="1">Belongs to the V-ATPase G subunit family.</text>
</comment>
<name>L2GV90_VAVCU</name>
<evidence type="ECO:0000256" key="1">
    <source>
        <dbReference type="ARBA" id="ARBA00010066"/>
    </source>
</evidence>
<dbReference type="GeneID" id="19878853"/>
<evidence type="ECO:0000256" key="2">
    <source>
        <dbReference type="ARBA" id="ARBA00022448"/>
    </source>
</evidence>
<dbReference type="Pfam" id="PF03179">
    <property type="entry name" value="V-ATPase_G"/>
    <property type="match status" value="1"/>
</dbReference>
<dbReference type="Gene3D" id="1.20.5.2950">
    <property type="match status" value="1"/>
</dbReference>
<dbReference type="OrthoDB" id="2193583at2759"/>
<protein>
    <submittedName>
        <fullName evidence="6">Uncharacterized protein</fullName>
    </submittedName>
</protein>
<dbReference type="RefSeq" id="XP_008073991.1">
    <property type="nucleotide sequence ID" value="XM_008075800.1"/>
</dbReference>
<evidence type="ECO:0000256" key="5">
    <source>
        <dbReference type="SAM" id="Coils"/>
    </source>
</evidence>
<keyword evidence="3" id="KW-0375">Hydrogen ion transport</keyword>
<dbReference type="InParanoid" id="L2GV90"/>
<dbReference type="HOGENOM" id="CLU_154776_0_0_1"/>
<proteinExistence type="inferred from homology"/>
<keyword evidence="7" id="KW-1185">Reference proteome</keyword>
<dbReference type="Proteomes" id="UP000011081">
    <property type="component" value="Unassembled WGS sequence"/>
</dbReference>
<evidence type="ECO:0000313" key="7">
    <source>
        <dbReference type="Proteomes" id="UP000011081"/>
    </source>
</evidence>
<accession>L2GV90</accession>
<dbReference type="EMBL" id="GL877416">
    <property type="protein sequence ID" value="ELA47539.1"/>
    <property type="molecule type" value="Genomic_DNA"/>
</dbReference>
<dbReference type="AlphaFoldDB" id="L2GV90"/>
<sequence>MASENVKKLVECEKKAKEMVSRARNERADLLALSRVDADIAIAKLREEHELILEKERARENEEVDRLVEELKSERENDLREFGVEIMGCEGIVDDIVSIVSGTAIDK</sequence>
<dbReference type="GO" id="GO:0016471">
    <property type="term" value="C:vacuolar proton-transporting V-type ATPase complex"/>
    <property type="evidence" value="ECO:0007669"/>
    <property type="project" value="InterPro"/>
</dbReference>
<keyword evidence="5" id="KW-0175">Coiled coil</keyword>
<feature type="coiled-coil region" evidence="5">
    <location>
        <begin position="50"/>
        <end position="81"/>
    </location>
</feature>
<dbReference type="GO" id="GO:0046961">
    <property type="term" value="F:proton-transporting ATPase activity, rotational mechanism"/>
    <property type="evidence" value="ECO:0007669"/>
    <property type="project" value="InterPro"/>
</dbReference>
<organism evidence="6 7">
    <name type="scientific">Vavraia culicis (isolate floridensis)</name>
    <name type="common">Microsporidian parasite</name>
    <dbReference type="NCBI Taxonomy" id="948595"/>
    <lineage>
        <taxon>Eukaryota</taxon>
        <taxon>Fungi</taxon>
        <taxon>Fungi incertae sedis</taxon>
        <taxon>Microsporidia</taxon>
        <taxon>Pleistophoridae</taxon>
        <taxon>Vavraia</taxon>
    </lineage>
</organism>
<dbReference type="VEuPathDB" id="MicrosporidiaDB:VCUG_00970"/>